<comment type="similarity">
    <text evidence="1">Belongs to the ComF/GntX family.</text>
</comment>
<dbReference type="CDD" id="cd06223">
    <property type="entry name" value="PRTases_typeI"/>
    <property type="match status" value="1"/>
</dbReference>
<protein>
    <submittedName>
        <fullName evidence="3">ComF family protein</fullName>
    </submittedName>
</protein>
<dbReference type="EMBL" id="JAZGLY010000004">
    <property type="protein sequence ID" value="MEE6187270.1"/>
    <property type="molecule type" value="Genomic_DNA"/>
</dbReference>
<comment type="caution">
    <text evidence="3">The sequence shown here is derived from an EMBL/GenBank/DDBJ whole genome shotgun (WGS) entry which is preliminary data.</text>
</comment>
<keyword evidence="4" id="KW-1185">Reference proteome</keyword>
<reference evidence="3 4" key="1">
    <citation type="submission" date="2024-01" db="EMBL/GenBank/DDBJ databases">
        <title>Niabella digestum sp. nov., isolated from waste digestion system.</title>
        <authorList>
            <person name="Zhang L."/>
        </authorList>
    </citation>
    <scope>NUCLEOTIDE SEQUENCE [LARGE SCALE GENOMIC DNA]</scope>
    <source>
        <strain evidence="3 4">A18</strain>
    </source>
</reference>
<dbReference type="InterPro" id="IPR029057">
    <property type="entry name" value="PRTase-like"/>
</dbReference>
<dbReference type="SUPFAM" id="SSF53271">
    <property type="entry name" value="PRTase-like"/>
    <property type="match status" value="1"/>
</dbReference>
<dbReference type="InterPro" id="IPR051910">
    <property type="entry name" value="ComF/GntX_DNA_util-trans"/>
</dbReference>
<organism evidence="3 4">
    <name type="scientific">Niabella digestorum</name>
    <dbReference type="NCBI Taxonomy" id="3117701"/>
    <lineage>
        <taxon>Bacteria</taxon>
        <taxon>Pseudomonadati</taxon>
        <taxon>Bacteroidota</taxon>
        <taxon>Chitinophagia</taxon>
        <taxon>Chitinophagales</taxon>
        <taxon>Chitinophagaceae</taxon>
        <taxon>Niabella</taxon>
    </lineage>
</organism>
<accession>A0ABU7RGZ3</accession>
<dbReference type="PANTHER" id="PTHR47505">
    <property type="entry name" value="DNA UTILIZATION PROTEIN YHGH"/>
    <property type="match status" value="1"/>
</dbReference>
<dbReference type="PANTHER" id="PTHR47505:SF1">
    <property type="entry name" value="DNA UTILIZATION PROTEIN YHGH"/>
    <property type="match status" value="1"/>
</dbReference>
<dbReference type="Gene3D" id="3.40.50.2020">
    <property type="match status" value="1"/>
</dbReference>
<sequence length="235" mass="26365">MKTLMRTIGDAVLHLIYPHICAGCGTDTLPSGSRLCIKCLHQLPVTHFEVQINNPVEKILAGRVRFERATAQFYFHKNASLQRMMHQFKYRGIKDIGHQLGTIMGHQLLHSGRFDDIDILIPMPLHESRERKRGYNQAKVLCDAIAQVLNKPVIENAVQRVVATDTQTKKDRIARWQNMSKKFSLINAAVLEGKHVLLVDDVITTGATIEACAEALYTAKGVQLSIATLCYASYI</sequence>
<feature type="domain" description="Phosphoribosyltransferase" evidence="2">
    <location>
        <begin position="144"/>
        <end position="231"/>
    </location>
</feature>
<evidence type="ECO:0000313" key="3">
    <source>
        <dbReference type="EMBL" id="MEE6187270.1"/>
    </source>
</evidence>
<evidence type="ECO:0000313" key="4">
    <source>
        <dbReference type="Proteomes" id="UP001357452"/>
    </source>
</evidence>
<dbReference type="Pfam" id="PF00156">
    <property type="entry name" value="Pribosyltran"/>
    <property type="match status" value="1"/>
</dbReference>
<proteinExistence type="inferred from homology"/>
<gene>
    <name evidence="3" type="ORF">V2H41_08295</name>
</gene>
<evidence type="ECO:0000259" key="2">
    <source>
        <dbReference type="Pfam" id="PF00156"/>
    </source>
</evidence>
<dbReference type="RefSeq" id="WP_330974679.1">
    <property type="nucleotide sequence ID" value="NZ_JAZGLY010000004.1"/>
</dbReference>
<dbReference type="InterPro" id="IPR000836">
    <property type="entry name" value="PRTase_dom"/>
</dbReference>
<dbReference type="Proteomes" id="UP001357452">
    <property type="component" value="Unassembled WGS sequence"/>
</dbReference>
<name>A0ABU7RGZ3_9BACT</name>
<evidence type="ECO:0000256" key="1">
    <source>
        <dbReference type="ARBA" id="ARBA00008007"/>
    </source>
</evidence>